<comment type="caution">
    <text evidence="3">The sequence shown here is derived from an EMBL/GenBank/DDBJ whole genome shotgun (WGS) entry which is preliminary data.</text>
</comment>
<dbReference type="EMBL" id="AVOT02001832">
    <property type="protein sequence ID" value="MBW0468321.1"/>
    <property type="molecule type" value="Genomic_DNA"/>
</dbReference>
<keyword evidence="4" id="KW-1185">Reference proteome</keyword>
<accession>A0A9Q3BP27</accession>
<evidence type="ECO:0000313" key="4">
    <source>
        <dbReference type="Proteomes" id="UP000765509"/>
    </source>
</evidence>
<feature type="region of interest" description="Disordered" evidence="1">
    <location>
        <begin position="22"/>
        <end position="45"/>
    </location>
</feature>
<reference evidence="3" key="1">
    <citation type="submission" date="2021-03" db="EMBL/GenBank/DDBJ databases">
        <title>Draft genome sequence of rust myrtle Austropuccinia psidii MF-1, a brazilian biotype.</title>
        <authorList>
            <person name="Quecine M.C."/>
            <person name="Pachon D.M.R."/>
            <person name="Bonatelli M.L."/>
            <person name="Correr F.H."/>
            <person name="Franceschini L.M."/>
            <person name="Leite T.F."/>
            <person name="Margarido G.R.A."/>
            <person name="Almeida C.A."/>
            <person name="Ferrarezi J.A."/>
            <person name="Labate C.A."/>
        </authorList>
    </citation>
    <scope>NUCLEOTIDE SEQUENCE</scope>
    <source>
        <strain evidence="3">MF-1</strain>
    </source>
</reference>
<dbReference type="CDD" id="cd02989">
    <property type="entry name" value="Phd_like_TxnDC9"/>
    <property type="match status" value="1"/>
</dbReference>
<proteinExistence type="predicted"/>
<dbReference type="PANTHER" id="PTHR21148">
    <property type="entry name" value="THIOREDOXIN DOMAIN-CONTAINING PROTEIN 9"/>
    <property type="match status" value="1"/>
</dbReference>
<gene>
    <name evidence="3" type="ORF">O181_008036</name>
</gene>
<feature type="domain" description="Thioredoxin" evidence="2">
    <location>
        <begin position="103"/>
        <end position="178"/>
    </location>
</feature>
<evidence type="ECO:0000259" key="2">
    <source>
        <dbReference type="Pfam" id="PF00085"/>
    </source>
</evidence>
<evidence type="ECO:0000256" key="1">
    <source>
        <dbReference type="SAM" id="MobiDB-lite"/>
    </source>
</evidence>
<dbReference type="Pfam" id="PF00085">
    <property type="entry name" value="Thioredoxin"/>
    <property type="match status" value="1"/>
</dbReference>
<sequence length="236" mass="26883">MGYDHSAIKSCSLLAVVARRSPRTTTPMMSNQATLPTKSEDTAEEEQLPDDFLDKLDDDFELLGFREQRLDQLRREIAKNQQMREDHHGRYLEIKDEKELIKITANTNMAVVHFFHTDFERCKLMDQYLEQLASKFFSTRFLKVDVANVPWLVTKLSIKVLPCVIGFLDGVTKERIVGFEGITGESSKDINSAALELKLKQAGVIKNGKDLIQTLAQRSAVSFASQNSDHDEDWDD</sequence>
<dbReference type="OrthoDB" id="10257948at2759"/>
<evidence type="ECO:0000313" key="3">
    <source>
        <dbReference type="EMBL" id="MBW0468321.1"/>
    </source>
</evidence>
<organism evidence="3 4">
    <name type="scientific">Austropuccinia psidii MF-1</name>
    <dbReference type="NCBI Taxonomy" id="1389203"/>
    <lineage>
        <taxon>Eukaryota</taxon>
        <taxon>Fungi</taxon>
        <taxon>Dikarya</taxon>
        <taxon>Basidiomycota</taxon>
        <taxon>Pucciniomycotina</taxon>
        <taxon>Pucciniomycetes</taxon>
        <taxon>Pucciniales</taxon>
        <taxon>Sphaerophragmiaceae</taxon>
        <taxon>Austropuccinia</taxon>
    </lineage>
</organism>
<dbReference type="InterPro" id="IPR036249">
    <property type="entry name" value="Thioredoxin-like_sf"/>
</dbReference>
<dbReference type="Gene3D" id="3.40.30.10">
    <property type="entry name" value="Glutaredoxin"/>
    <property type="match status" value="1"/>
</dbReference>
<feature type="compositionally biased region" description="Polar residues" evidence="1">
    <location>
        <begin position="23"/>
        <end position="37"/>
    </location>
</feature>
<dbReference type="AlphaFoldDB" id="A0A9Q3BP27"/>
<name>A0A9Q3BP27_9BASI</name>
<protein>
    <recommendedName>
        <fullName evidence="2">Thioredoxin domain-containing protein</fullName>
    </recommendedName>
</protein>
<dbReference type="SUPFAM" id="SSF52833">
    <property type="entry name" value="Thioredoxin-like"/>
    <property type="match status" value="1"/>
</dbReference>
<dbReference type="Proteomes" id="UP000765509">
    <property type="component" value="Unassembled WGS sequence"/>
</dbReference>
<dbReference type="InterPro" id="IPR013766">
    <property type="entry name" value="Thioredoxin_domain"/>
</dbReference>